<comment type="caution">
    <text evidence="2">The sequence shown here is derived from an EMBL/GenBank/DDBJ whole genome shotgun (WGS) entry which is preliminary data.</text>
</comment>
<evidence type="ECO:0000313" key="2">
    <source>
        <dbReference type="EMBL" id="RKN60835.1"/>
    </source>
</evidence>
<dbReference type="AlphaFoldDB" id="A0A3B0AIR1"/>
<feature type="transmembrane region" description="Helical" evidence="1">
    <location>
        <begin position="57"/>
        <end position="77"/>
    </location>
</feature>
<feature type="transmembrane region" description="Helical" evidence="1">
    <location>
        <begin position="20"/>
        <end position="37"/>
    </location>
</feature>
<feature type="transmembrane region" description="Helical" evidence="1">
    <location>
        <begin position="163"/>
        <end position="181"/>
    </location>
</feature>
<accession>A0A3B0AIR1</accession>
<dbReference type="Proteomes" id="UP000282311">
    <property type="component" value="Unassembled WGS sequence"/>
</dbReference>
<keyword evidence="1" id="KW-1133">Transmembrane helix</keyword>
<evidence type="ECO:0000313" key="3">
    <source>
        <dbReference type="Proteomes" id="UP000282311"/>
    </source>
</evidence>
<name>A0A3B0AIR1_9BACL</name>
<feature type="transmembrane region" description="Helical" evidence="1">
    <location>
        <begin position="134"/>
        <end position="151"/>
    </location>
</feature>
<sequence length="197" mass="22334">MIRRNVPNQLRKSAKRTKTVVLITLCFTVVSALSLLLKKGLPHNWTSGMVERFWAHVGSNSMYLSFFAIGLLVVKIVNKNLKTVCSHQRIVMRILKFFAKHHIAVGWAGLALAISHSAYYLILLSPKVIDTYTGILALLGMGAVTWIGRVLQKRANHEKARHFHMYVGIVFIAILLLHDYYAGIHHDMGIYEEHFGK</sequence>
<organism evidence="2 3">
    <name type="scientific">Paenibacillus ginsengarvi</name>
    <dbReference type="NCBI Taxonomy" id="400777"/>
    <lineage>
        <taxon>Bacteria</taxon>
        <taxon>Bacillati</taxon>
        <taxon>Bacillota</taxon>
        <taxon>Bacilli</taxon>
        <taxon>Bacillales</taxon>
        <taxon>Paenibacillaceae</taxon>
        <taxon>Paenibacillus</taxon>
    </lineage>
</organism>
<protein>
    <recommendedName>
        <fullName evidence="4">Ferric oxidoreductase domain-containing protein</fullName>
    </recommendedName>
</protein>
<proteinExistence type="predicted"/>
<evidence type="ECO:0000256" key="1">
    <source>
        <dbReference type="SAM" id="Phobius"/>
    </source>
</evidence>
<reference evidence="2 3" key="1">
    <citation type="journal article" date="2007" name="Int. J. Syst. Evol. Microbiol.">
        <title>Paenibacillus ginsengarvi sp. nov., isolated from soil from ginseng cultivation.</title>
        <authorList>
            <person name="Yoon M.H."/>
            <person name="Ten L.N."/>
            <person name="Im W.T."/>
        </authorList>
    </citation>
    <scope>NUCLEOTIDE SEQUENCE [LARGE SCALE GENOMIC DNA]</scope>
    <source>
        <strain evidence="2 3">KCTC 13059</strain>
    </source>
</reference>
<dbReference type="RefSeq" id="WP_120752026.1">
    <property type="nucleotide sequence ID" value="NZ_RBAH01000055.1"/>
</dbReference>
<evidence type="ECO:0008006" key="4">
    <source>
        <dbReference type="Google" id="ProtNLM"/>
    </source>
</evidence>
<keyword evidence="1" id="KW-0472">Membrane</keyword>
<keyword evidence="1" id="KW-0812">Transmembrane</keyword>
<gene>
    <name evidence="2" type="ORF">D7M11_35650</name>
</gene>
<feature type="transmembrane region" description="Helical" evidence="1">
    <location>
        <begin position="98"/>
        <end position="122"/>
    </location>
</feature>
<keyword evidence="3" id="KW-1185">Reference proteome</keyword>
<dbReference type="EMBL" id="RBAH01000055">
    <property type="protein sequence ID" value="RKN60835.1"/>
    <property type="molecule type" value="Genomic_DNA"/>
</dbReference>